<proteinExistence type="predicted"/>
<dbReference type="Proteomes" id="UP000199682">
    <property type="component" value="Unassembled WGS sequence"/>
</dbReference>
<dbReference type="EMBL" id="FNET01000043">
    <property type="protein sequence ID" value="SDN27929.1"/>
    <property type="molecule type" value="Genomic_DNA"/>
</dbReference>
<dbReference type="AlphaFoldDB" id="A0A1H0A2I2"/>
<evidence type="ECO:0008006" key="3">
    <source>
        <dbReference type="Google" id="ProtNLM"/>
    </source>
</evidence>
<gene>
    <name evidence="1" type="ORF">SAMN04488074_14318</name>
</gene>
<evidence type="ECO:0000313" key="1">
    <source>
        <dbReference type="EMBL" id="SDN27929.1"/>
    </source>
</evidence>
<protein>
    <recommendedName>
        <fullName evidence="3">Uracil DNA glycosylase superfamily protein</fullName>
    </recommendedName>
</protein>
<evidence type="ECO:0000313" key="2">
    <source>
        <dbReference type="Proteomes" id="UP000199682"/>
    </source>
</evidence>
<accession>A0A1H0A2I2</accession>
<organism evidence="1 2">
    <name type="scientific">Lentzea albidocapillata subsp. violacea</name>
    <dbReference type="NCBI Taxonomy" id="128104"/>
    <lineage>
        <taxon>Bacteria</taxon>
        <taxon>Bacillati</taxon>
        <taxon>Actinomycetota</taxon>
        <taxon>Actinomycetes</taxon>
        <taxon>Pseudonocardiales</taxon>
        <taxon>Pseudonocardiaceae</taxon>
        <taxon>Lentzea</taxon>
    </lineage>
</organism>
<name>A0A1H0A2I2_9PSEU</name>
<dbReference type="RefSeq" id="WP_143028135.1">
    <property type="nucleotide sequence ID" value="NZ_FNET01000043.1"/>
</dbReference>
<reference evidence="2" key="1">
    <citation type="submission" date="2016-10" db="EMBL/GenBank/DDBJ databases">
        <authorList>
            <person name="Varghese N."/>
            <person name="Submissions S."/>
        </authorList>
    </citation>
    <scope>NUCLEOTIDE SEQUENCE [LARGE SCALE GENOMIC DNA]</scope>
    <source>
        <strain evidence="2">DSM 44796</strain>
    </source>
</reference>
<sequence>MVLYSEPEQTRSRIAELAQYMSSHVLGDDGFCCGRESACRASALRRQGTSFWRGQLSHVGQHYDLVENGRPWRVLVLGMETGRERELVTLAERSLEQQPVISGDPRGRKPHMKGTASALRLAFGRTPGPDRRGELLELANTPEPVHVMDAYALVNMRLCSAVATGTTSSRGTPVMTTNCLPHLAATVRILAPTLCILQSGPARAGIDSLVTQVRLQGSNLEHVHLAGVPVYLASFMHPHQQGRNSPQNWGRSFSTPYLDSVVTPAIQAARHLHFS</sequence>